<comment type="similarity">
    <text evidence="1">Belongs to the PI3/PI4-kinase family. Type III PI4K subfamily.</text>
</comment>
<evidence type="ECO:0000256" key="2">
    <source>
        <dbReference type="ARBA" id="ARBA00022679"/>
    </source>
</evidence>
<dbReference type="InterPro" id="IPR018936">
    <property type="entry name" value="PI3/4_kinase_CS"/>
</dbReference>
<dbReference type="InterPro" id="IPR011009">
    <property type="entry name" value="Kinase-like_dom_sf"/>
</dbReference>
<dbReference type="GO" id="GO:0016301">
    <property type="term" value="F:kinase activity"/>
    <property type="evidence" value="ECO:0007669"/>
    <property type="project" value="UniProtKB-KW"/>
</dbReference>
<evidence type="ECO:0000259" key="6">
    <source>
        <dbReference type="PROSITE" id="PS50290"/>
    </source>
</evidence>
<feature type="domain" description="PI3K/PI4K catalytic" evidence="6">
    <location>
        <begin position="313"/>
        <end position="566"/>
    </location>
</feature>
<dbReference type="SMART" id="SM00146">
    <property type="entry name" value="PI3Kc"/>
    <property type="match status" value="1"/>
</dbReference>
<dbReference type="InterPro" id="IPR036940">
    <property type="entry name" value="PI3/4_kinase_cat_sf"/>
</dbReference>
<dbReference type="PANTHER" id="PTHR10048">
    <property type="entry name" value="PHOSPHATIDYLINOSITOL KINASE"/>
    <property type="match status" value="1"/>
</dbReference>
<dbReference type="PROSITE" id="PS00916">
    <property type="entry name" value="PI3_4_KINASE_2"/>
    <property type="match status" value="1"/>
</dbReference>
<reference evidence="7" key="1">
    <citation type="submission" date="2007-10" db="EMBL/GenBank/DDBJ databases">
        <title>NEDO human cDNA sequencing project focused on splicing variants.</title>
        <authorList>
            <person name="Wakamatsu A."/>
            <person name="Yamamoto J."/>
            <person name="Kimura K."/>
            <person name="Ishii S."/>
            <person name="Watanabe K."/>
            <person name="Sugiyama A."/>
            <person name="Murakawa K."/>
            <person name="Kaida T."/>
            <person name="Tsuchiya K."/>
            <person name="Fukuzumi Y."/>
            <person name="Kumagai A."/>
            <person name="Oishi Y."/>
            <person name="Yamamoto S."/>
            <person name="Ono Y."/>
            <person name="Komori Y."/>
            <person name="Yamazaki M."/>
            <person name="Kisu Y."/>
            <person name="Nishikawa T."/>
            <person name="Sugano S."/>
            <person name="Nomura N."/>
            <person name="Isogai T."/>
        </authorList>
    </citation>
    <scope>NUCLEOTIDE SEQUENCE</scope>
</reference>
<dbReference type="InterPro" id="IPR000403">
    <property type="entry name" value="PI3/4_kinase_cat_dom"/>
</dbReference>
<feature type="region of interest" description="Disordered" evidence="4">
    <location>
        <begin position="547"/>
        <end position="566"/>
    </location>
</feature>
<evidence type="ECO:0000256" key="4">
    <source>
        <dbReference type="SAM" id="MobiDB-lite"/>
    </source>
</evidence>
<dbReference type="EMBL" id="AK298744">
    <property type="protein sequence ID" value="BAG60888.1"/>
    <property type="molecule type" value="mRNA"/>
</dbReference>
<dbReference type="Pfam" id="PF19274">
    <property type="entry name" value="PI4K_N"/>
    <property type="match status" value="1"/>
</dbReference>
<keyword evidence="2" id="KW-0808">Transferase</keyword>
<dbReference type="InterPro" id="IPR015433">
    <property type="entry name" value="PI3/4_kinase"/>
</dbReference>
<dbReference type="CDD" id="cd05167">
    <property type="entry name" value="PI4Kc_III_alpha"/>
    <property type="match status" value="1"/>
</dbReference>
<dbReference type="SUPFAM" id="SSF56112">
    <property type="entry name" value="Protein kinase-like (PK-like)"/>
    <property type="match status" value="1"/>
</dbReference>
<evidence type="ECO:0000256" key="5">
    <source>
        <dbReference type="SAM" id="SignalP"/>
    </source>
</evidence>
<accession>B4DQC6</accession>
<dbReference type="Gene3D" id="1.10.1070.11">
    <property type="entry name" value="Phosphatidylinositol 3-/4-kinase, catalytic domain"/>
    <property type="match status" value="1"/>
</dbReference>
<feature type="chain" id="PRO_5002800974" evidence="5">
    <location>
        <begin position="32"/>
        <end position="566"/>
    </location>
</feature>
<proteinExistence type="evidence at transcript level"/>
<dbReference type="PANTHER" id="PTHR10048:SF15">
    <property type="entry name" value="PHOSPHATIDYLINOSITOL 4-KINASE ALPHA"/>
    <property type="match status" value="1"/>
</dbReference>
<feature type="signal peptide" evidence="5">
    <location>
        <begin position="1"/>
        <end position="31"/>
    </location>
</feature>
<evidence type="ECO:0000313" key="7">
    <source>
        <dbReference type="EMBL" id="BAG60888.1"/>
    </source>
</evidence>
<evidence type="ECO:0000256" key="3">
    <source>
        <dbReference type="ARBA" id="ARBA00022777"/>
    </source>
</evidence>
<dbReference type="GO" id="GO:0046854">
    <property type="term" value="P:phosphatidylinositol phosphate biosynthetic process"/>
    <property type="evidence" value="ECO:0007669"/>
    <property type="project" value="InterPro"/>
</dbReference>
<dbReference type="PROSITE" id="PS50290">
    <property type="entry name" value="PI3_4_KINASE_3"/>
    <property type="match status" value="1"/>
</dbReference>
<dbReference type="PeptideAtlas" id="B4DQC6"/>
<evidence type="ECO:0000256" key="1">
    <source>
        <dbReference type="ARBA" id="ARBA00006209"/>
    </source>
</evidence>
<keyword evidence="5" id="KW-0732">Signal</keyword>
<dbReference type="InterPro" id="IPR045495">
    <property type="entry name" value="PI4K_N"/>
</dbReference>
<dbReference type="FunFam" id="3.30.1010.10:FF:000009">
    <property type="entry name" value="Phosphatidylinositol 4-kinase, catalytic, alpha"/>
    <property type="match status" value="1"/>
</dbReference>
<dbReference type="AlphaFoldDB" id="B4DQC6"/>
<dbReference type="Gene3D" id="3.30.1010.10">
    <property type="entry name" value="Phosphatidylinositol 3-kinase Catalytic Subunit, Chain A, domain 4"/>
    <property type="match status" value="1"/>
</dbReference>
<sequence length="566" mass="64130">MHPQEGHALRRPPPRWLLLTWCLGPWHSVHAGDDRGWHMTVEQKFGLFSAEIKEADPLAASEASQPKPCPPEVTPHYIWIDFLVQRFEIAKYCSSDQVEIFSSLLQRSMSLNIGRAKGSMNRHVAAIGPRFKLLTLGLSLLHADVVPNATIRNVLREKIYSTAFDYFSCPPKFPTQGEKRLREDISIMIKFWTAMFSDKKYLTASQLVPPADIGDLLEQLVEENTGSLSGPAKDFYQREFDFFNKITNVSAIIKPYPKGDERKKACLSALSEVTVQPGCSLPSNPEAIVLDVDYKSGTPMQSAAKAPYLAKFKVKRCGVSELEKEGLRCRSDSEDECSTQEADGQKISWQAAIFKLGDDCRQDMLALQIIDLFKNIFQLVGLDLFVFPYRVVATAPGCGVIECIPDCTSRDQLGRQTDFGMYDYFTRQYGDESTLAFQQARYNFIRSMAAYSLLLFLLQIKDRHNGNIMLDKKGHIIHIDFGFMFESSPGGNLGWEPDIKLTDEMVMIMGGKMEATPFKWFMEMCVRGYLAVRYISRAWLSAEVRPHGRPSSHWAREPARPCPWQP</sequence>
<organism evidence="7">
    <name type="scientific">Homo sapiens</name>
    <name type="common">Human</name>
    <dbReference type="NCBI Taxonomy" id="9606"/>
    <lineage>
        <taxon>Eukaryota</taxon>
        <taxon>Metazoa</taxon>
        <taxon>Chordata</taxon>
        <taxon>Craniata</taxon>
        <taxon>Vertebrata</taxon>
        <taxon>Euteleostomi</taxon>
        <taxon>Mammalia</taxon>
        <taxon>Eutheria</taxon>
        <taxon>Euarchontoglires</taxon>
        <taxon>Primates</taxon>
        <taxon>Haplorrhini</taxon>
        <taxon>Catarrhini</taxon>
        <taxon>Hominidae</taxon>
        <taxon>Homo</taxon>
    </lineage>
</organism>
<dbReference type="Pfam" id="PF00454">
    <property type="entry name" value="PI3_PI4_kinase"/>
    <property type="match status" value="1"/>
</dbReference>
<keyword evidence="3 7" id="KW-0418">Kinase</keyword>
<dbReference type="PROSITE" id="PS00915">
    <property type="entry name" value="PI3_4_KINASE_1"/>
    <property type="match status" value="1"/>
</dbReference>
<protein>
    <submittedName>
        <fullName evidence="7">cDNA FLJ61336, highly similar to Phosphatidylinositol 4-kinase alpha</fullName>
    </submittedName>
</protein>
<name>B4DQC6_HUMAN</name>